<comment type="pathway">
    <text evidence="2 9">Cofactor biosynthesis; adenosylcobalamin biosynthesis.</text>
</comment>
<name>A0ABT8BBM0_9HYPH</name>
<dbReference type="PANTHER" id="PTHR34308:SF1">
    <property type="entry name" value="COBALAMIN BIOSYNTHESIS PROTEIN CBIB"/>
    <property type="match status" value="1"/>
</dbReference>
<accession>A0ABT8BBM0</accession>
<evidence type="ECO:0000313" key="10">
    <source>
        <dbReference type="EMBL" id="MDN3589437.1"/>
    </source>
</evidence>
<gene>
    <name evidence="10" type="primary">cbiB</name>
    <name evidence="9" type="synonym">cobD</name>
    <name evidence="10" type="ORF">QWZ12_02300</name>
</gene>
<evidence type="ECO:0000256" key="6">
    <source>
        <dbReference type="ARBA" id="ARBA00022692"/>
    </source>
</evidence>
<keyword evidence="4 9" id="KW-1003">Cell membrane</keyword>
<evidence type="ECO:0000256" key="1">
    <source>
        <dbReference type="ARBA" id="ARBA00004651"/>
    </source>
</evidence>
<feature type="transmembrane region" description="Helical" evidence="9">
    <location>
        <begin position="64"/>
        <end position="86"/>
    </location>
</feature>
<proteinExistence type="inferred from homology"/>
<keyword evidence="6 9" id="KW-0812">Transmembrane</keyword>
<comment type="caution">
    <text evidence="9">Lacks conserved residue(s) required for the propagation of feature annotation.</text>
</comment>
<dbReference type="RefSeq" id="WP_238223879.1">
    <property type="nucleotide sequence ID" value="NZ_BPQD01000007.1"/>
</dbReference>
<evidence type="ECO:0000256" key="4">
    <source>
        <dbReference type="ARBA" id="ARBA00022475"/>
    </source>
</evidence>
<dbReference type="Pfam" id="PF03186">
    <property type="entry name" value="CobD_Cbib"/>
    <property type="match status" value="1"/>
</dbReference>
<keyword evidence="8 9" id="KW-0472">Membrane</keyword>
<keyword evidence="7 9" id="KW-1133">Transmembrane helix</keyword>
<evidence type="ECO:0000256" key="5">
    <source>
        <dbReference type="ARBA" id="ARBA00022573"/>
    </source>
</evidence>
<reference evidence="11" key="1">
    <citation type="journal article" date="2019" name="Int. J. Syst. Evol. Microbiol.">
        <title>The Global Catalogue of Microorganisms (GCM) 10K type strain sequencing project: providing services to taxonomists for standard genome sequencing and annotation.</title>
        <authorList>
            <consortium name="The Broad Institute Genomics Platform"/>
            <consortium name="The Broad Institute Genome Sequencing Center for Infectious Disease"/>
            <person name="Wu L."/>
            <person name="Ma J."/>
        </authorList>
    </citation>
    <scope>NUCLEOTIDE SEQUENCE [LARGE SCALE GENOMIC DNA]</scope>
    <source>
        <strain evidence="11">CECT 7069</strain>
    </source>
</reference>
<dbReference type="HAMAP" id="MF_00024">
    <property type="entry name" value="CobD_CbiB"/>
    <property type="match status" value="1"/>
</dbReference>
<evidence type="ECO:0000256" key="3">
    <source>
        <dbReference type="ARBA" id="ARBA00006263"/>
    </source>
</evidence>
<evidence type="ECO:0000256" key="7">
    <source>
        <dbReference type="ARBA" id="ARBA00022989"/>
    </source>
</evidence>
<keyword evidence="11" id="KW-1185">Reference proteome</keyword>
<dbReference type="InterPro" id="IPR004485">
    <property type="entry name" value="Cobalamin_biosynth_CobD/CbiB"/>
</dbReference>
<dbReference type="EMBL" id="JAUFPX010000002">
    <property type="protein sequence ID" value="MDN3589437.1"/>
    <property type="molecule type" value="Genomic_DNA"/>
</dbReference>
<protein>
    <recommendedName>
        <fullName evidence="9">Cobalamin biosynthesis protein CobD</fullName>
    </recommendedName>
</protein>
<keyword evidence="5 9" id="KW-0169">Cobalamin biosynthesis</keyword>
<feature type="transmembrane region" description="Helical" evidence="9">
    <location>
        <begin position="313"/>
        <end position="332"/>
    </location>
</feature>
<evidence type="ECO:0000256" key="8">
    <source>
        <dbReference type="ARBA" id="ARBA00023136"/>
    </source>
</evidence>
<organism evidence="10 11">
    <name type="scientific">Methylobacterium adhaesivum</name>
    <dbReference type="NCBI Taxonomy" id="333297"/>
    <lineage>
        <taxon>Bacteria</taxon>
        <taxon>Pseudomonadati</taxon>
        <taxon>Pseudomonadota</taxon>
        <taxon>Alphaproteobacteria</taxon>
        <taxon>Hyphomicrobiales</taxon>
        <taxon>Methylobacteriaceae</taxon>
        <taxon>Methylobacterium</taxon>
    </lineage>
</organism>
<comment type="caution">
    <text evidence="10">The sequence shown here is derived from an EMBL/GenBank/DDBJ whole genome shotgun (WGS) entry which is preliminary data.</text>
</comment>
<evidence type="ECO:0000256" key="2">
    <source>
        <dbReference type="ARBA" id="ARBA00004953"/>
    </source>
</evidence>
<sequence>MPWTALTHPPATLIVLLLALAVEAACGYPDRLYRALGHPVTWIGALIAGLDGRLNRGGPARRRAMGVVGLLTLLGVVAAVACGLTALALLLGPWGGLAALALLCASLPAQRSLHDHVARVAADLRAEGLAGGRVAVSMIVGRDPESLDEAGICRAAIESLAENFSDGIVAPAFWIGLGGLPGGALYKAINTADSMIGHRTPRHEAYGWAAARLDDLVNLPASRLAGGLIVAAALFHPGAAPGAAWRALLRDAGRHRSPNAGWPEAAMAGALGLRLAGPRVYGATRVEDAWMGDGRAEAGPADVERALALYRTACGLLFGLAAFAFGAFAAAVS</sequence>
<evidence type="ECO:0000256" key="9">
    <source>
        <dbReference type="HAMAP-Rule" id="MF_00024"/>
    </source>
</evidence>
<evidence type="ECO:0000313" key="11">
    <source>
        <dbReference type="Proteomes" id="UP001224644"/>
    </source>
</evidence>
<comment type="subcellular location">
    <subcellularLocation>
        <location evidence="1 9">Cell membrane</location>
        <topology evidence="1 9">Multi-pass membrane protein</topology>
    </subcellularLocation>
</comment>
<comment type="similarity">
    <text evidence="3 9">Belongs to the CobD/CbiB family.</text>
</comment>
<dbReference type="NCBIfam" id="TIGR00380">
    <property type="entry name" value="cobal_cbiB"/>
    <property type="match status" value="1"/>
</dbReference>
<comment type="function">
    <text evidence="9">Converts cobyric acid to cobinamide by the addition of aminopropanol on the F carboxylic group.</text>
</comment>
<dbReference type="Proteomes" id="UP001224644">
    <property type="component" value="Unassembled WGS sequence"/>
</dbReference>
<dbReference type="PANTHER" id="PTHR34308">
    <property type="entry name" value="COBALAMIN BIOSYNTHESIS PROTEIN CBIB"/>
    <property type="match status" value="1"/>
</dbReference>